<dbReference type="EMBL" id="OC319006">
    <property type="protein sequence ID" value="CAD7403937.1"/>
    <property type="molecule type" value="Genomic_DNA"/>
</dbReference>
<dbReference type="AlphaFoldDB" id="A0A7R9CZP4"/>
<evidence type="ECO:0000256" key="1">
    <source>
        <dbReference type="SAM" id="MobiDB-lite"/>
    </source>
</evidence>
<protein>
    <submittedName>
        <fullName evidence="2">Uncharacterized protein</fullName>
    </submittedName>
</protein>
<gene>
    <name evidence="2" type="ORF">TCEB3V08_LOCUS7248</name>
</gene>
<proteinExistence type="predicted"/>
<name>A0A7R9CZP4_TIMCR</name>
<evidence type="ECO:0000313" key="2">
    <source>
        <dbReference type="EMBL" id="CAD7403937.1"/>
    </source>
</evidence>
<feature type="region of interest" description="Disordered" evidence="1">
    <location>
        <begin position="232"/>
        <end position="251"/>
    </location>
</feature>
<sequence length="505" mass="56508">MSFGCGQLKNSIETQVNEIKSQIEKEVYPHFLRGRMENHFGKKNYPQYTRLRFELNLPVTDNLVYCESSALDPAAPEAVCTEMRYSFLHSDSFIGRRQHQRVEDYFGKHTLITPDQYSNLDLPVINSLVYCESSALGHVATEAAGPCRGDSRSVLDASALGVDGEKRVLDCRGDVVDVGIIEGAHVVSATRQILRAITAPCAGGLQYVPRTITCSLVLTVSTSRLSFRTTVRAPTRSSKEHKHTKPSPGCLTGRLMTTDRPLYYPCELWVSVTSLTVESHDLGEGLRHYDFQPPHFSEVPHRPHVFIQVPRGEPLVRCVEERKQMSFLKSKRKKPLDRDSNPNISIIIISLVFCKGDALYQEYPTCGPRCIYLYNISDPGPLLPGRITSCGIMGTRLKDHYCVLRGLTEVLQQPCYVQGFGDVTPISVVENSCEARHSEHAYQLGGGLTELVQSQEPEVLVVESDVIRHLLLHSPDNGQHPRLILFRPVYCKTGSNVPTIKEFVI</sequence>
<organism evidence="2">
    <name type="scientific">Timema cristinae</name>
    <name type="common">Walking stick</name>
    <dbReference type="NCBI Taxonomy" id="61476"/>
    <lineage>
        <taxon>Eukaryota</taxon>
        <taxon>Metazoa</taxon>
        <taxon>Ecdysozoa</taxon>
        <taxon>Arthropoda</taxon>
        <taxon>Hexapoda</taxon>
        <taxon>Insecta</taxon>
        <taxon>Pterygota</taxon>
        <taxon>Neoptera</taxon>
        <taxon>Polyneoptera</taxon>
        <taxon>Phasmatodea</taxon>
        <taxon>Timematodea</taxon>
        <taxon>Timematoidea</taxon>
        <taxon>Timematidae</taxon>
        <taxon>Timema</taxon>
    </lineage>
</organism>
<accession>A0A7R9CZP4</accession>
<reference evidence="2" key="1">
    <citation type="submission" date="2020-11" db="EMBL/GenBank/DDBJ databases">
        <authorList>
            <person name="Tran Van P."/>
        </authorList>
    </citation>
    <scope>NUCLEOTIDE SEQUENCE</scope>
</reference>